<dbReference type="InterPro" id="IPR011707">
    <property type="entry name" value="Cu-oxidase-like_N"/>
</dbReference>
<dbReference type="SUPFAM" id="SSF49503">
    <property type="entry name" value="Cupredoxins"/>
    <property type="match status" value="3"/>
</dbReference>
<dbReference type="EMBL" id="JBHSQJ010000118">
    <property type="protein sequence ID" value="MFC5910436.1"/>
    <property type="molecule type" value="Genomic_DNA"/>
</dbReference>
<dbReference type="InterPro" id="IPR008972">
    <property type="entry name" value="Cupredoxin"/>
</dbReference>
<feature type="signal peptide" evidence="4">
    <location>
        <begin position="1"/>
        <end position="25"/>
    </location>
</feature>
<dbReference type="InterPro" id="IPR033138">
    <property type="entry name" value="Cu_oxidase_CS"/>
</dbReference>
<evidence type="ECO:0000313" key="9">
    <source>
        <dbReference type="Proteomes" id="UP001596174"/>
    </source>
</evidence>
<dbReference type="CDD" id="cd13870">
    <property type="entry name" value="CuRO_2_CopA_like_1"/>
    <property type="match status" value="1"/>
</dbReference>
<dbReference type="InterPro" id="IPR045087">
    <property type="entry name" value="Cu-oxidase_fam"/>
</dbReference>
<dbReference type="Proteomes" id="UP001596174">
    <property type="component" value="Unassembled WGS sequence"/>
</dbReference>
<dbReference type="Gene3D" id="2.60.40.420">
    <property type="entry name" value="Cupredoxins - blue copper proteins"/>
    <property type="match status" value="2"/>
</dbReference>
<evidence type="ECO:0000313" key="8">
    <source>
        <dbReference type="EMBL" id="MFC5910436.1"/>
    </source>
</evidence>
<dbReference type="PANTHER" id="PTHR11709:SF394">
    <property type="entry name" value="FI03373P-RELATED"/>
    <property type="match status" value="1"/>
</dbReference>
<dbReference type="RefSeq" id="WP_380587605.1">
    <property type="nucleotide sequence ID" value="NZ_JBHSQJ010000118.1"/>
</dbReference>
<gene>
    <name evidence="8" type="ORF">ACFP3V_24855</name>
</gene>
<keyword evidence="1" id="KW-0479">Metal-binding</keyword>
<dbReference type="PROSITE" id="PS00080">
    <property type="entry name" value="MULTICOPPER_OXIDASE2"/>
    <property type="match status" value="1"/>
</dbReference>
<feature type="chain" id="PRO_5046360607" evidence="4">
    <location>
        <begin position="26"/>
        <end position="546"/>
    </location>
</feature>
<dbReference type="Pfam" id="PF07732">
    <property type="entry name" value="Cu-oxidase_3"/>
    <property type="match status" value="1"/>
</dbReference>
<dbReference type="InterPro" id="IPR011706">
    <property type="entry name" value="Cu-oxidase_C"/>
</dbReference>
<evidence type="ECO:0000256" key="4">
    <source>
        <dbReference type="SAM" id="SignalP"/>
    </source>
</evidence>
<dbReference type="CDD" id="cd13861">
    <property type="entry name" value="CuRO_1_CumA_like"/>
    <property type="match status" value="1"/>
</dbReference>
<keyword evidence="3" id="KW-0186">Copper</keyword>
<dbReference type="PROSITE" id="PS51318">
    <property type="entry name" value="TAT"/>
    <property type="match status" value="1"/>
</dbReference>
<evidence type="ECO:0000256" key="3">
    <source>
        <dbReference type="ARBA" id="ARBA00023008"/>
    </source>
</evidence>
<keyword evidence="4" id="KW-0732">Signal</keyword>
<keyword evidence="2" id="KW-0560">Oxidoreductase</keyword>
<evidence type="ECO:0000259" key="6">
    <source>
        <dbReference type="Pfam" id="PF07731"/>
    </source>
</evidence>
<dbReference type="InterPro" id="IPR034279">
    <property type="entry name" value="CuRO_3_CopA"/>
</dbReference>
<dbReference type="PROSITE" id="PS00079">
    <property type="entry name" value="MULTICOPPER_OXIDASE1"/>
    <property type="match status" value="1"/>
</dbReference>
<reference evidence="9" key="1">
    <citation type="journal article" date="2019" name="Int. J. Syst. Evol. Microbiol.">
        <title>The Global Catalogue of Microorganisms (GCM) 10K type strain sequencing project: providing services to taxonomists for standard genome sequencing and annotation.</title>
        <authorList>
            <consortium name="The Broad Institute Genomics Platform"/>
            <consortium name="The Broad Institute Genome Sequencing Center for Infectious Disease"/>
            <person name="Wu L."/>
            <person name="Ma J."/>
        </authorList>
    </citation>
    <scope>NUCLEOTIDE SEQUENCE [LARGE SCALE GENOMIC DNA]</scope>
    <source>
        <strain evidence="9">JCM 4816</strain>
    </source>
</reference>
<keyword evidence="9" id="KW-1185">Reference proteome</keyword>
<comment type="caution">
    <text evidence="8">The sequence shown here is derived from an EMBL/GenBank/DDBJ whole genome shotgun (WGS) entry which is preliminary data.</text>
</comment>
<evidence type="ECO:0000259" key="5">
    <source>
        <dbReference type="Pfam" id="PF00394"/>
    </source>
</evidence>
<dbReference type="CDD" id="cd13896">
    <property type="entry name" value="CuRO_3_CopA"/>
    <property type="match status" value="1"/>
</dbReference>
<sequence length="546" mass="57458">MNTRITRRSLLAAGLGVAVAGPLSACTSSGAGGSGMGDMPGMSHGGTSAPSSATARLIAPDSATVAAVEAKRRSSGRTVKVSLTAASGTVDLAGTVARTWMFDDRLPGPVIRLSAGDVLDATVANHLPAPTAVHWHGLALRNDMDGVPPVTQRAIAAGGSFRYRFLAERPGTYWFHPHVGVQLDRGLYGAMIVEDPREPLAYDDEWVVVLDDWLDGVTGTPDDALAELSAGMGGTGAMGHMDSAGDTGAMGTRGTGTGSPSAPAGSGARLMLMGATSELLGGDAGDVRYPYHLVNGRPAHDPETFRGRPNRRIRIRLVNAGSDTAYRVALGGHRLTVTHADGYPVRHQQADAVLIGPGERYDVLVTLGSGVFPLTALAEGKGQAGRALVRTGPGTAPRVGARPGELDGRIVAASRLRAAEEVQLPTREPDITHRIRLTGGMEGYDWSLDGQKFDMTDPTAHPFTVREGRRVRLTFVNRTAMWHPMHLHGHTFRLGAAGPRKDTALVLPGQTVSCDFDADNPGRWLVHCHNAYHGEAGMMGLLGYLA</sequence>
<organism evidence="8 9">
    <name type="scientific">Streptacidiphilus monticola</name>
    <dbReference type="NCBI Taxonomy" id="2161674"/>
    <lineage>
        <taxon>Bacteria</taxon>
        <taxon>Bacillati</taxon>
        <taxon>Actinomycetota</taxon>
        <taxon>Actinomycetes</taxon>
        <taxon>Kitasatosporales</taxon>
        <taxon>Streptomycetaceae</taxon>
        <taxon>Streptacidiphilus</taxon>
    </lineage>
</organism>
<evidence type="ECO:0000259" key="7">
    <source>
        <dbReference type="Pfam" id="PF07732"/>
    </source>
</evidence>
<dbReference type="Pfam" id="PF07731">
    <property type="entry name" value="Cu-oxidase_2"/>
    <property type="match status" value="1"/>
</dbReference>
<dbReference type="Pfam" id="PF00394">
    <property type="entry name" value="Cu-oxidase"/>
    <property type="match status" value="1"/>
</dbReference>
<feature type="domain" description="Plastocyanin-like" evidence="7">
    <location>
        <begin position="88"/>
        <end position="197"/>
    </location>
</feature>
<dbReference type="InterPro" id="IPR002355">
    <property type="entry name" value="Cu_oxidase_Cu_BS"/>
</dbReference>
<evidence type="ECO:0000256" key="1">
    <source>
        <dbReference type="ARBA" id="ARBA00022723"/>
    </source>
</evidence>
<feature type="domain" description="Plastocyanin-like" evidence="6">
    <location>
        <begin position="431"/>
        <end position="540"/>
    </location>
</feature>
<dbReference type="InterPro" id="IPR001117">
    <property type="entry name" value="Cu-oxidase_2nd"/>
</dbReference>
<name>A0ABW1G9A9_9ACTN</name>
<proteinExistence type="predicted"/>
<feature type="domain" description="Plastocyanin-like" evidence="5">
    <location>
        <begin position="292"/>
        <end position="376"/>
    </location>
</feature>
<dbReference type="PANTHER" id="PTHR11709">
    <property type="entry name" value="MULTI-COPPER OXIDASE"/>
    <property type="match status" value="1"/>
</dbReference>
<dbReference type="InterPro" id="IPR006311">
    <property type="entry name" value="TAT_signal"/>
</dbReference>
<protein>
    <submittedName>
        <fullName evidence="8">Multicopper oxidase family protein</fullName>
    </submittedName>
</protein>
<accession>A0ABW1G9A9</accession>
<evidence type="ECO:0000256" key="2">
    <source>
        <dbReference type="ARBA" id="ARBA00023002"/>
    </source>
</evidence>